<protein>
    <submittedName>
        <fullName evidence="1">Uncharacterized protein</fullName>
    </submittedName>
</protein>
<evidence type="ECO:0000313" key="2">
    <source>
        <dbReference type="Proteomes" id="UP000266298"/>
    </source>
</evidence>
<dbReference type="RefSeq" id="WP_043585642.1">
    <property type="nucleotide sequence ID" value="NZ_QWEC01000022.1"/>
</dbReference>
<reference evidence="1 2" key="1">
    <citation type="submission" date="2018-08" db="EMBL/GenBank/DDBJ databases">
        <title>Genome Sequence of Clavibacter michiganensis Subspecies type strains, and the Atypical Peach-Colored Strains Isolated from Tomato.</title>
        <authorList>
            <person name="Osdaghi E."/>
            <person name="Portier P."/>
            <person name="Briand M."/>
            <person name="Jacques M.-A."/>
        </authorList>
    </citation>
    <scope>NUCLEOTIDE SEQUENCE [LARGE SCALE GENOMIC DNA]</scope>
    <source>
        <strain evidence="1 2">CFBP 7493</strain>
    </source>
</reference>
<organism evidence="1 2">
    <name type="scientific">Clavibacter michiganensis</name>
    <dbReference type="NCBI Taxonomy" id="28447"/>
    <lineage>
        <taxon>Bacteria</taxon>
        <taxon>Bacillati</taxon>
        <taxon>Actinomycetota</taxon>
        <taxon>Actinomycetes</taxon>
        <taxon>Micrococcales</taxon>
        <taxon>Microbacteriaceae</taxon>
        <taxon>Clavibacter</taxon>
    </lineage>
</organism>
<dbReference type="AlphaFoldDB" id="A0A399NXA2"/>
<sequence length="59" mass="6206">MAKIISISAMTVLVIALAALVVFQWLPALLFLPVGAAVLLLDGDKLSASRKTGANTWPK</sequence>
<dbReference type="EMBL" id="QWEC01000022">
    <property type="protein sequence ID" value="RII98457.1"/>
    <property type="molecule type" value="Genomic_DNA"/>
</dbReference>
<proteinExistence type="predicted"/>
<comment type="caution">
    <text evidence="1">The sequence shown here is derived from an EMBL/GenBank/DDBJ whole genome shotgun (WGS) entry which is preliminary data.</text>
</comment>
<evidence type="ECO:0000313" key="1">
    <source>
        <dbReference type="EMBL" id="RII98457.1"/>
    </source>
</evidence>
<accession>A0A399NXA2</accession>
<name>A0A399NXA2_9MICO</name>
<gene>
    <name evidence="1" type="ORF">DZF96_02950</name>
</gene>
<dbReference type="Proteomes" id="UP000266298">
    <property type="component" value="Unassembled WGS sequence"/>
</dbReference>